<protein>
    <submittedName>
        <fullName evidence="1">Uncharacterized protein</fullName>
    </submittedName>
</protein>
<organism evidence="1 2">
    <name type="scientific">Methylorubrum podarium</name>
    <dbReference type="NCBI Taxonomy" id="200476"/>
    <lineage>
        <taxon>Bacteria</taxon>
        <taxon>Pseudomonadati</taxon>
        <taxon>Pseudomonadota</taxon>
        <taxon>Alphaproteobacteria</taxon>
        <taxon>Hyphomicrobiales</taxon>
        <taxon>Methylobacteriaceae</taxon>
        <taxon>Methylorubrum</taxon>
    </lineage>
</organism>
<dbReference type="RefSeq" id="WP_350396052.1">
    <property type="nucleotide sequence ID" value="NZ_JBELQE010000089.1"/>
</dbReference>
<evidence type="ECO:0000313" key="1">
    <source>
        <dbReference type="EMBL" id="MER2251695.1"/>
    </source>
</evidence>
<proteinExistence type="predicted"/>
<reference evidence="1 2" key="1">
    <citation type="submission" date="2024-06" db="EMBL/GenBank/DDBJ databases">
        <authorList>
            <person name="Campbell A.G."/>
        </authorList>
    </citation>
    <scope>NUCLEOTIDE SEQUENCE [LARGE SCALE GENOMIC DNA]</scope>
    <source>
        <strain evidence="1 2">EM12</strain>
    </source>
</reference>
<evidence type="ECO:0000313" key="2">
    <source>
        <dbReference type="Proteomes" id="UP001480955"/>
    </source>
</evidence>
<sequence>MDGMASFDDMPCGPEKAVFVLEALDVALWCPVLAAKFAVARLDDLRAILGEVCAADPGLARCCPLNLLGRPEALTTVR</sequence>
<keyword evidence="2" id="KW-1185">Reference proteome</keyword>
<gene>
    <name evidence="1" type="ORF">ABS772_17400</name>
</gene>
<accession>A0ABV1QQT6</accession>
<dbReference type="Proteomes" id="UP001480955">
    <property type="component" value="Unassembled WGS sequence"/>
</dbReference>
<name>A0ABV1QQT6_9HYPH</name>
<dbReference type="EMBL" id="JBELQE010000089">
    <property type="protein sequence ID" value="MER2251695.1"/>
    <property type="molecule type" value="Genomic_DNA"/>
</dbReference>
<comment type="caution">
    <text evidence="1">The sequence shown here is derived from an EMBL/GenBank/DDBJ whole genome shotgun (WGS) entry which is preliminary data.</text>
</comment>